<keyword evidence="1" id="KW-0614">Plasmid</keyword>
<dbReference type="Proteomes" id="UP000664914">
    <property type="component" value="Plasmid pUPO218"/>
</dbReference>
<dbReference type="Gene3D" id="3.30.70.100">
    <property type="match status" value="2"/>
</dbReference>
<dbReference type="EMBL" id="CP059321">
    <property type="protein sequence ID" value="QTH24998.1"/>
    <property type="molecule type" value="Genomic_DNA"/>
</dbReference>
<gene>
    <name evidence="1" type="ORF">HRJ34_28545</name>
</gene>
<sequence>MTYIEGFIMPVPVTHQEGFIRFSAMADELWTQHGANRILECWPDDSVPSDSGGFSASACCRDGEIAVFSWIEWQDKATRDRNMPLLEAAMQADPRFDPALFPLPFDNDRVVSGCFRLLLERGEPSPSPYVQGFVFPIDDGRQDALYDVAERAWARLGQQGACRLVLSWQDDFPDSRPVDFPALTGAGSHERTVFAFVEWPSREAYREHAQPCGPSGDDLPFDHARMMAGCFTPVILAT</sequence>
<geneLocation type="plasmid" evidence="1 2">
    <name>pUPO218</name>
</geneLocation>
<reference evidence="1" key="1">
    <citation type="submission" date="2020-07" db="EMBL/GenBank/DDBJ databases">
        <authorList>
            <person name="Camacho E."/>
        </authorList>
    </citation>
    <scope>NUCLEOTIDE SEQUENCE</scope>
    <source>
        <strain evidence="1">MPO218</strain>
        <plasmid evidence="1">pUPO218</plasmid>
    </source>
</reference>
<name>A0A975D972_9SPHN</name>
<dbReference type="Pfam" id="PF07237">
    <property type="entry name" value="DUF1428"/>
    <property type="match status" value="2"/>
</dbReference>
<accession>A0A975D972</accession>
<evidence type="ECO:0000313" key="1">
    <source>
        <dbReference type="EMBL" id="QTH24998.1"/>
    </source>
</evidence>
<dbReference type="InterPro" id="IPR009874">
    <property type="entry name" value="DUF1428"/>
</dbReference>
<evidence type="ECO:0000313" key="2">
    <source>
        <dbReference type="Proteomes" id="UP000664914"/>
    </source>
</evidence>
<dbReference type="SUPFAM" id="SSF54909">
    <property type="entry name" value="Dimeric alpha+beta barrel"/>
    <property type="match status" value="2"/>
</dbReference>
<proteinExistence type="predicted"/>
<organism evidence="1 2">
    <name type="scientific">Rhizorhabdus wittichii</name>
    <dbReference type="NCBI Taxonomy" id="160791"/>
    <lineage>
        <taxon>Bacteria</taxon>
        <taxon>Pseudomonadati</taxon>
        <taxon>Pseudomonadota</taxon>
        <taxon>Alphaproteobacteria</taxon>
        <taxon>Sphingomonadales</taxon>
        <taxon>Sphingomonadaceae</taxon>
        <taxon>Rhizorhabdus</taxon>
    </lineage>
</organism>
<dbReference type="InterPro" id="IPR011008">
    <property type="entry name" value="Dimeric_a/b-barrel"/>
</dbReference>
<dbReference type="AlphaFoldDB" id="A0A975D972"/>
<dbReference type="RefSeq" id="WP_208634687.1">
    <property type="nucleotide sequence ID" value="NZ_CP059321.1"/>
</dbReference>
<reference evidence="1" key="2">
    <citation type="submission" date="2021-04" db="EMBL/GenBank/DDBJ databases">
        <title>Isolation and genomic analysis of the ibuprofen-degrading bacterium Sphingomonas strain MPO218.</title>
        <authorList>
            <person name="Aulestia M."/>
            <person name="Flores A."/>
            <person name="Mangas E.L."/>
            <person name="Perez-Pulido A.J."/>
            <person name="Santero E."/>
            <person name="Camacho E.M."/>
        </authorList>
    </citation>
    <scope>NUCLEOTIDE SEQUENCE</scope>
    <source>
        <strain evidence="1">MPO218</strain>
        <plasmid evidence="1">pUPO218</plasmid>
    </source>
</reference>
<protein>
    <submittedName>
        <fullName evidence="1">DUF1428 family protein</fullName>
    </submittedName>
</protein>